<reference evidence="3 4" key="1">
    <citation type="submission" date="2023-01" db="EMBL/GenBank/DDBJ databases">
        <title>Analysis of 21 Apiospora genomes using comparative genomics revels a genus with tremendous synthesis potential of carbohydrate active enzymes and secondary metabolites.</title>
        <authorList>
            <person name="Sorensen T."/>
        </authorList>
    </citation>
    <scope>NUCLEOTIDE SEQUENCE [LARGE SCALE GENOMIC DNA]</scope>
    <source>
        <strain evidence="3 4">CBS 114990</strain>
    </source>
</reference>
<evidence type="ECO:0000313" key="4">
    <source>
        <dbReference type="Proteomes" id="UP001433268"/>
    </source>
</evidence>
<dbReference type="GeneID" id="92045372"/>
<keyword evidence="1" id="KW-0378">Hydrolase</keyword>
<dbReference type="EMBL" id="JAQQWN010000006">
    <property type="protein sequence ID" value="KAK8080179.1"/>
    <property type="molecule type" value="Genomic_DNA"/>
</dbReference>
<gene>
    <name evidence="3" type="ORF">PG997_007997</name>
</gene>
<dbReference type="Pfam" id="PF07859">
    <property type="entry name" value="Abhydrolase_3"/>
    <property type="match status" value="1"/>
</dbReference>
<feature type="domain" description="Alpha/beta hydrolase fold-3" evidence="2">
    <location>
        <begin position="94"/>
        <end position="267"/>
    </location>
</feature>
<sequence length="337" mass="36706">MADYSIYGGPSEDWLAVEADVPALPTGLPVLETQKLTNEMRSKRAKDAMVALADKVKIQDLTIPARDGYSLEARTYLSAAEAAAAGDQKRPTYLHLHGGGFLLGTIDAEDATCSRMALDTGALVLSLNYRHTPQWTYPTAWHDVQDAFLWIHQHIADLGRDSSRVLMGGISAGAWLTASFTMEMNGGRIERLAGLPPVAGQVLMIPPVVHPDCYGPQLRRLREGAVSSYVENEFAPLLPAARGRLFCELLQVEDPREDDTNLNPGNATAAQARKAAADYVWGFVPTNIHVFKGLPHGFHSVGDKLKASAHWATVMHGGIKWALEQPKASGKFDVTVW</sequence>
<evidence type="ECO:0000259" key="2">
    <source>
        <dbReference type="Pfam" id="PF07859"/>
    </source>
</evidence>
<comment type="caution">
    <text evidence="3">The sequence shown here is derived from an EMBL/GenBank/DDBJ whole genome shotgun (WGS) entry which is preliminary data.</text>
</comment>
<evidence type="ECO:0000256" key="1">
    <source>
        <dbReference type="ARBA" id="ARBA00022801"/>
    </source>
</evidence>
<dbReference type="Gene3D" id="3.40.50.1820">
    <property type="entry name" value="alpha/beta hydrolase"/>
    <property type="match status" value="1"/>
</dbReference>
<dbReference type="PANTHER" id="PTHR48081">
    <property type="entry name" value="AB HYDROLASE SUPERFAMILY PROTEIN C4A8.06C"/>
    <property type="match status" value="1"/>
</dbReference>
<dbReference type="Proteomes" id="UP001433268">
    <property type="component" value="Unassembled WGS sequence"/>
</dbReference>
<dbReference type="InterPro" id="IPR013094">
    <property type="entry name" value="AB_hydrolase_3"/>
</dbReference>
<accession>A0ABR1WDD2</accession>
<dbReference type="InterPro" id="IPR029058">
    <property type="entry name" value="AB_hydrolase_fold"/>
</dbReference>
<dbReference type="InterPro" id="IPR050300">
    <property type="entry name" value="GDXG_lipolytic_enzyme"/>
</dbReference>
<organism evidence="3 4">
    <name type="scientific">Apiospora hydei</name>
    <dbReference type="NCBI Taxonomy" id="1337664"/>
    <lineage>
        <taxon>Eukaryota</taxon>
        <taxon>Fungi</taxon>
        <taxon>Dikarya</taxon>
        <taxon>Ascomycota</taxon>
        <taxon>Pezizomycotina</taxon>
        <taxon>Sordariomycetes</taxon>
        <taxon>Xylariomycetidae</taxon>
        <taxon>Amphisphaeriales</taxon>
        <taxon>Apiosporaceae</taxon>
        <taxon>Apiospora</taxon>
    </lineage>
</organism>
<name>A0ABR1WDD2_9PEZI</name>
<keyword evidence="4" id="KW-1185">Reference proteome</keyword>
<protein>
    <recommendedName>
        <fullName evidence="2">Alpha/beta hydrolase fold-3 domain-containing protein</fullName>
    </recommendedName>
</protein>
<dbReference type="SUPFAM" id="SSF53474">
    <property type="entry name" value="alpha/beta-Hydrolases"/>
    <property type="match status" value="1"/>
</dbReference>
<evidence type="ECO:0000313" key="3">
    <source>
        <dbReference type="EMBL" id="KAK8080179.1"/>
    </source>
</evidence>
<dbReference type="PANTHER" id="PTHR48081:SF8">
    <property type="entry name" value="ALPHA_BETA HYDROLASE FOLD-3 DOMAIN-CONTAINING PROTEIN-RELATED"/>
    <property type="match status" value="1"/>
</dbReference>
<dbReference type="RefSeq" id="XP_066667654.1">
    <property type="nucleotide sequence ID" value="XM_066812312.1"/>
</dbReference>
<proteinExistence type="predicted"/>